<organism evidence="4 5">
    <name type="scientific">Larkinella bovis</name>
    <dbReference type="NCBI Taxonomy" id="683041"/>
    <lineage>
        <taxon>Bacteria</taxon>
        <taxon>Pseudomonadati</taxon>
        <taxon>Bacteroidota</taxon>
        <taxon>Cytophagia</taxon>
        <taxon>Cytophagales</taxon>
        <taxon>Spirosomataceae</taxon>
        <taxon>Larkinella</taxon>
    </lineage>
</organism>
<dbReference type="Gene3D" id="1.50.10.100">
    <property type="entry name" value="Chondroitin AC/alginate lyase"/>
    <property type="match status" value="1"/>
</dbReference>
<feature type="chain" id="PRO_5047225447" evidence="2">
    <location>
        <begin position="21"/>
        <end position="625"/>
    </location>
</feature>
<dbReference type="RefSeq" id="WP_379840524.1">
    <property type="nucleotide sequence ID" value="NZ_JBHSMA010000001.1"/>
</dbReference>
<dbReference type="PANTHER" id="PTHR38045:SF1">
    <property type="entry name" value="HEPARINASE II_III-LIKE PROTEIN"/>
    <property type="match status" value="1"/>
</dbReference>
<sequence length="625" mass="69775">MKTVVKIFLLLTLFGTTINAQTDHLGNTISLPEHPRILLLKGEEDPIKQTIDSDKTWARLHAIILAECNELLDERPIERIQVGRRLLGKSREALRRIFFLSYAWRMTQQENYLRRAEQEMVAIAGFSDWNPSHFLDVGEMTMAMAIGYDWLYYGLAEQSRKAIQQAILQKGIEPSLDQKYNNWLKVSNNWNQVCNAGMLYGALAVFEEQPQLAKNIINRAIDAVALPMTEYSPDGAYPEGYSYWGYGTSFNVMLISALEKAFGNDFGLTAKPGFLKTAGYLENMTGPSGNSFNYSDAGNGGGLEPAMFWFAEKLKDPSLLWVERGHLMNDNARQFIKNRLLPATLLWSAGVTMSTMADPKTLMWTGGGKTPVALMRTSWSDPNAIFLGLKAGTPSASHAHMDVGSFVMEADGVRWAMDFGMQDYESLESKGVDLWNSRQGSQRWQVFRYNNFVHNTLTVNNELQKVNGKAALLSSSKKPGFMNAVTDLSTLYAGSLQQAVRGVALVEQAYVLVRDELETASTEATVRWTMLTPAEVKIVQKNKAELTKDGKKLILEVREPANAVLKTWTTDPPNPFDAPNPGTIRVGFEIQVPAQSQKALTVLLVPEKAAKRSKKNAEPLAKWPR</sequence>
<keyword evidence="2" id="KW-0732">Signal</keyword>
<evidence type="ECO:0000256" key="1">
    <source>
        <dbReference type="ARBA" id="ARBA00004196"/>
    </source>
</evidence>
<dbReference type="InterPro" id="IPR008929">
    <property type="entry name" value="Chondroitin_lyas"/>
</dbReference>
<proteinExistence type="predicted"/>
<evidence type="ECO:0000313" key="5">
    <source>
        <dbReference type="Proteomes" id="UP001596106"/>
    </source>
</evidence>
<name>A0ABW0I614_9BACT</name>
<gene>
    <name evidence="4" type="ORF">ACFPMF_00850</name>
</gene>
<dbReference type="InterPro" id="IPR012480">
    <property type="entry name" value="Hepar_II_III_C"/>
</dbReference>
<reference evidence="5" key="1">
    <citation type="journal article" date="2019" name="Int. J. Syst. Evol. Microbiol.">
        <title>The Global Catalogue of Microorganisms (GCM) 10K type strain sequencing project: providing services to taxonomists for standard genome sequencing and annotation.</title>
        <authorList>
            <consortium name="The Broad Institute Genomics Platform"/>
            <consortium name="The Broad Institute Genome Sequencing Center for Infectious Disease"/>
            <person name="Wu L."/>
            <person name="Ma J."/>
        </authorList>
    </citation>
    <scope>NUCLEOTIDE SEQUENCE [LARGE SCALE GENOMIC DNA]</scope>
    <source>
        <strain evidence="5">CCUG 55250</strain>
    </source>
</reference>
<dbReference type="Proteomes" id="UP001596106">
    <property type="component" value="Unassembled WGS sequence"/>
</dbReference>
<dbReference type="Gene3D" id="2.70.98.70">
    <property type="match status" value="1"/>
</dbReference>
<accession>A0ABW0I614</accession>
<comment type="caution">
    <text evidence="4">The sequence shown here is derived from an EMBL/GenBank/DDBJ whole genome shotgun (WGS) entry which is preliminary data.</text>
</comment>
<dbReference type="SUPFAM" id="SSF48230">
    <property type="entry name" value="Chondroitin AC/alginate lyase"/>
    <property type="match status" value="1"/>
</dbReference>
<dbReference type="PANTHER" id="PTHR38045">
    <property type="entry name" value="CHROMOSOME 1, WHOLE GENOME SHOTGUN SEQUENCE"/>
    <property type="match status" value="1"/>
</dbReference>
<evidence type="ECO:0000313" key="4">
    <source>
        <dbReference type="EMBL" id="MFC5407836.1"/>
    </source>
</evidence>
<evidence type="ECO:0000256" key="2">
    <source>
        <dbReference type="SAM" id="SignalP"/>
    </source>
</evidence>
<keyword evidence="5" id="KW-1185">Reference proteome</keyword>
<evidence type="ECO:0000259" key="3">
    <source>
        <dbReference type="Pfam" id="PF07940"/>
    </source>
</evidence>
<dbReference type="EMBL" id="JBHSMA010000001">
    <property type="protein sequence ID" value="MFC5407836.1"/>
    <property type="molecule type" value="Genomic_DNA"/>
</dbReference>
<comment type="subcellular location">
    <subcellularLocation>
        <location evidence="1">Cell envelope</location>
    </subcellularLocation>
</comment>
<protein>
    <submittedName>
        <fullName evidence="4">Heparinase II/III family protein</fullName>
    </submittedName>
</protein>
<feature type="domain" description="Heparinase II/III-like C-terminal" evidence="3">
    <location>
        <begin position="383"/>
        <end position="556"/>
    </location>
</feature>
<dbReference type="Pfam" id="PF07940">
    <property type="entry name" value="Hepar_II_III_C"/>
    <property type="match status" value="1"/>
</dbReference>
<feature type="signal peptide" evidence="2">
    <location>
        <begin position="1"/>
        <end position="20"/>
    </location>
</feature>